<dbReference type="PANTHER" id="PTHR32234">
    <property type="entry name" value="THIOL:DISULFIDE INTERCHANGE PROTEIN DSBD"/>
    <property type="match status" value="1"/>
</dbReference>
<dbReference type="Gene3D" id="3.40.30.10">
    <property type="entry name" value="Glutaredoxin"/>
    <property type="match status" value="1"/>
</dbReference>
<dbReference type="InterPro" id="IPR028250">
    <property type="entry name" value="DsbDN"/>
</dbReference>
<organism evidence="10 11">
    <name type="scientific">Motiliproteus coralliicola</name>
    <dbReference type="NCBI Taxonomy" id="2283196"/>
    <lineage>
        <taxon>Bacteria</taxon>
        <taxon>Pseudomonadati</taxon>
        <taxon>Pseudomonadota</taxon>
        <taxon>Gammaproteobacteria</taxon>
        <taxon>Oceanospirillales</taxon>
        <taxon>Oceanospirillaceae</taxon>
        <taxon>Motiliproteus</taxon>
    </lineage>
</organism>
<feature type="transmembrane region" description="Helical" evidence="8">
    <location>
        <begin position="194"/>
        <end position="225"/>
    </location>
</feature>
<dbReference type="PROSITE" id="PS51352">
    <property type="entry name" value="THIOREDOXIN_2"/>
    <property type="match status" value="1"/>
</dbReference>
<keyword evidence="4" id="KW-0201">Cytochrome c-type biogenesis</keyword>
<dbReference type="Gene3D" id="2.60.40.1250">
    <property type="entry name" value="Thiol:disulfide interchange protein DsbD, N-terminal domain"/>
    <property type="match status" value="1"/>
</dbReference>
<keyword evidence="3 8" id="KW-0812">Transmembrane</keyword>
<evidence type="ECO:0000256" key="4">
    <source>
        <dbReference type="ARBA" id="ARBA00022748"/>
    </source>
</evidence>
<keyword evidence="6 8" id="KW-0472">Membrane</keyword>
<feature type="transmembrane region" description="Helical" evidence="8">
    <location>
        <begin position="418"/>
        <end position="436"/>
    </location>
</feature>
<dbReference type="GO" id="GO:0047134">
    <property type="term" value="F:protein-disulfide reductase [NAD(P)H] activity"/>
    <property type="evidence" value="ECO:0007669"/>
    <property type="project" value="UniProtKB-EC"/>
</dbReference>
<feature type="transmembrane region" description="Helical" evidence="8">
    <location>
        <begin position="395"/>
        <end position="412"/>
    </location>
</feature>
<reference evidence="10 11" key="1">
    <citation type="submission" date="2018-07" db="EMBL/GenBank/DDBJ databases">
        <title>Motiliproteus coralliicola sp. nov., a bacterium isolated from Coral.</title>
        <authorList>
            <person name="Wang G."/>
        </authorList>
    </citation>
    <scope>NUCLEOTIDE SEQUENCE [LARGE SCALE GENOMIC DNA]</scope>
    <source>
        <strain evidence="10 11">C34</strain>
    </source>
</reference>
<feature type="transmembrane region" description="Helical" evidence="8">
    <location>
        <begin position="274"/>
        <end position="294"/>
    </location>
</feature>
<feature type="domain" description="Thioredoxin" evidence="9">
    <location>
        <begin position="483"/>
        <end position="611"/>
    </location>
</feature>
<feature type="transmembrane region" description="Helical" evidence="8">
    <location>
        <begin position="315"/>
        <end position="348"/>
    </location>
</feature>
<dbReference type="AlphaFoldDB" id="A0A369WUN0"/>
<dbReference type="InterPro" id="IPR003834">
    <property type="entry name" value="Cyt_c_assmbl_TM_dom"/>
</dbReference>
<evidence type="ECO:0000313" key="11">
    <source>
        <dbReference type="Proteomes" id="UP000253769"/>
    </source>
</evidence>
<keyword evidence="10" id="KW-0560">Oxidoreductase</keyword>
<comment type="subcellular location">
    <subcellularLocation>
        <location evidence="1">Cell membrane</location>
        <topology evidence="1">Multi-pass membrane protein</topology>
    </subcellularLocation>
</comment>
<dbReference type="Pfam" id="PF02683">
    <property type="entry name" value="DsbD_TM"/>
    <property type="match status" value="1"/>
</dbReference>
<feature type="transmembrane region" description="Helical" evidence="8">
    <location>
        <begin position="237"/>
        <end position="262"/>
    </location>
</feature>
<evidence type="ECO:0000259" key="9">
    <source>
        <dbReference type="PROSITE" id="PS51352"/>
    </source>
</evidence>
<dbReference type="InterPro" id="IPR036929">
    <property type="entry name" value="DsbDN_sf"/>
</dbReference>
<gene>
    <name evidence="10" type="ORF">DV711_03845</name>
</gene>
<dbReference type="GO" id="GO:0017004">
    <property type="term" value="P:cytochrome complex assembly"/>
    <property type="evidence" value="ECO:0007669"/>
    <property type="project" value="UniProtKB-KW"/>
</dbReference>
<accession>A0A369WUN0</accession>
<dbReference type="PROSITE" id="PS00194">
    <property type="entry name" value="THIOREDOXIN_1"/>
    <property type="match status" value="1"/>
</dbReference>
<dbReference type="SUPFAM" id="SSF52833">
    <property type="entry name" value="Thioredoxin-like"/>
    <property type="match status" value="1"/>
</dbReference>
<feature type="transmembrane region" description="Helical" evidence="8">
    <location>
        <begin position="354"/>
        <end position="374"/>
    </location>
</feature>
<dbReference type="Pfam" id="PF11412">
    <property type="entry name" value="DsbD_N"/>
    <property type="match status" value="1"/>
</dbReference>
<dbReference type="InterPro" id="IPR013766">
    <property type="entry name" value="Thioredoxin_domain"/>
</dbReference>
<dbReference type="NCBIfam" id="NF001419">
    <property type="entry name" value="PRK00293.1"/>
    <property type="match status" value="1"/>
</dbReference>
<evidence type="ECO:0000256" key="5">
    <source>
        <dbReference type="ARBA" id="ARBA00022989"/>
    </source>
</evidence>
<dbReference type="PANTHER" id="PTHR32234:SF0">
    <property type="entry name" value="THIOL:DISULFIDE INTERCHANGE PROTEIN DSBD"/>
    <property type="match status" value="1"/>
</dbReference>
<dbReference type="GO" id="GO:0045454">
    <property type="term" value="P:cell redox homeostasis"/>
    <property type="evidence" value="ECO:0007669"/>
    <property type="project" value="TreeGrafter"/>
</dbReference>
<dbReference type="OrthoDB" id="9811036at2"/>
<keyword evidence="11" id="KW-1185">Reference proteome</keyword>
<feature type="transmembrane region" description="Helical" evidence="8">
    <location>
        <begin position="448"/>
        <end position="468"/>
    </location>
</feature>
<dbReference type="InterPro" id="IPR035671">
    <property type="entry name" value="DsbD_gamma"/>
</dbReference>
<dbReference type="InterPro" id="IPR036249">
    <property type="entry name" value="Thioredoxin-like_sf"/>
</dbReference>
<dbReference type="EMBL" id="QQOH01000001">
    <property type="protein sequence ID" value="RDE25321.1"/>
    <property type="molecule type" value="Genomic_DNA"/>
</dbReference>
<evidence type="ECO:0000256" key="7">
    <source>
        <dbReference type="ARBA" id="ARBA00023284"/>
    </source>
</evidence>
<sequence length="612" mass="65519">MLPAAAQASVFDKLIGNNDGPLDVEEAYRFSSQPDANGVQRLFWQIEDDYYLYRDKIRVKPVEGIEVVEIQYPDSKTKQDPLFGEVQVYYQGAEVSVQLRSTLNGEFSGPVEIEYQGCWEGGICYPPVTKTLNLSGIPTKVTPLAAGLVGSPAAEAGLAEKEAATATSAFATTDEGLSLTDPRQYVERLAGGNLWLTLALFFGAGLALSLTPCVFPMIPILAGIIAGHGNAITSGKALRLSLVYVLSMSLTYTLVGVLAGLFGANLQASFQNPWIIGLFSGLFVVLSLAMFGFYELQLPQSLQSRLDNISRSQQGGQMAGVAVMGLLSALIVGPCVAAPLAGALVYIGQTGDPVLGGLALFTMSIGMGTPLILLGCSAGKLMPRAGGWMESVKRFFGVGLLLMAIWMLDRIVAPQVTMGLLAVVLIGSAVFLRTLDRLEQNAGAVLRLGKSLGVILLIYGAMLMVAIGTGQGTLLRPLQGIAGGSAAAIPEVRFTEITTRQQLQPLLAEARRQQVPVMLDFYADWCVSCKELEVYTFADAEVVDKLNRFVTIKIDLTAHDDAAKALYKEYQIVGPPALVFYTKAGQRLDEAMLVGVPDPKDFLHHLQLVADS</sequence>
<evidence type="ECO:0000256" key="8">
    <source>
        <dbReference type="SAM" id="Phobius"/>
    </source>
</evidence>
<dbReference type="GO" id="GO:0005886">
    <property type="term" value="C:plasma membrane"/>
    <property type="evidence" value="ECO:0007669"/>
    <property type="project" value="UniProtKB-SubCell"/>
</dbReference>
<evidence type="ECO:0000256" key="6">
    <source>
        <dbReference type="ARBA" id="ARBA00023136"/>
    </source>
</evidence>
<evidence type="ECO:0000256" key="3">
    <source>
        <dbReference type="ARBA" id="ARBA00022692"/>
    </source>
</evidence>
<dbReference type="EC" id="1.8.1.8" evidence="10"/>
<proteinExistence type="predicted"/>
<dbReference type="SUPFAM" id="SSF74863">
    <property type="entry name" value="Thiol:disulfide interchange protein DsbD, N-terminal domain (DsbD-alpha)"/>
    <property type="match status" value="1"/>
</dbReference>
<evidence type="ECO:0000256" key="2">
    <source>
        <dbReference type="ARBA" id="ARBA00022475"/>
    </source>
</evidence>
<protein>
    <submittedName>
        <fullName evidence="10">Protein-disulfide reductase DsbD</fullName>
        <ecNumber evidence="10">1.8.1.8</ecNumber>
    </submittedName>
</protein>
<keyword evidence="5 8" id="KW-1133">Transmembrane helix</keyword>
<dbReference type="InterPro" id="IPR017937">
    <property type="entry name" value="Thioredoxin_CS"/>
</dbReference>
<comment type="caution">
    <text evidence="10">The sequence shown here is derived from an EMBL/GenBank/DDBJ whole genome shotgun (WGS) entry which is preliminary data.</text>
</comment>
<evidence type="ECO:0000313" key="10">
    <source>
        <dbReference type="EMBL" id="RDE25321.1"/>
    </source>
</evidence>
<keyword evidence="2" id="KW-1003">Cell membrane</keyword>
<evidence type="ECO:0000256" key="1">
    <source>
        <dbReference type="ARBA" id="ARBA00004651"/>
    </source>
</evidence>
<dbReference type="Proteomes" id="UP000253769">
    <property type="component" value="Unassembled WGS sequence"/>
</dbReference>
<keyword evidence="7" id="KW-0676">Redox-active center</keyword>
<name>A0A369WUN0_9GAMM</name>
<dbReference type="CDD" id="cd02953">
    <property type="entry name" value="DsbDgamma"/>
    <property type="match status" value="1"/>
</dbReference>
<dbReference type="Pfam" id="PF13899">
    <property type="entry name" value="Thioredoxin_7"/>
    <property type="match status" value="1"/>
</dbReference>